<feature type="region of interest" description="Disordered" evidence="5">
    <location>
        <begin position="273"/>
        <end position="306"/>
    </location>
</feature>
<dbReference type="SUPFAM" id="SSF47459">
    <property type="entry name" value="HLH, helix-loop-helix DNA-binding domain"/>
    <property type="match status" value="1"/>
</dbReference>
<keyword evidence="3" id="KW-0804">Transcription</keyword>
<evidence type="ECO:0000256" key="5">
    <source>
        <dbReference type="SAM" id="MobiDB-lite"/>
    </source>
</evidence>
<dbReference type="InterPro" id="IPR011598">
    <property type="entry name" value="bHLH_dom"/>
</dbReference>
<dbReference type="Pfam" id="PF00010">
    <property type="entry name" value="HLH"/>
    <property type="match status" value="1"/>
</dbReference>
<dbReference type="PANTHER" id="PTHR46807:SF5">
    <property type="entry name" value="HELIX LOOP HELIX DNA-BINDING DOMAIN PROTEIN"/>
    <property type="match status" value="1"/>
</dbReference>
<dbReference type="PROSITE" id="PS50888">
    <property type="entry name" value="BHLH"/>
    <property type="match status" value="1"/>
</dbReference>
<dbReference type="KEGG" id="lang:109329450"/>
<keyword evidence="4" id="KW-0539">Nucleus</keyword>
<evidence type="ECO:0000313" key="7">
    <source>
        <dbReference type="EMBL" id="OIV95334.1"/>
    </source>
</evidence>
<sequence>MNEKILGSDQISMNENDFLELGCENGEIVVKGGSSNITQHNPSCNNIGYSTINTSHKDEATYTTKRTKLNTLCSFLNNHFPPHNDFNLSSSHLHQTNDQNDLKFSQNNNSFNKLEEDFATIKHEKDSPSSEPNSKKLKYMGNCDQRKVQKVNNFSNFLVPKVFLKSTKPIRNETSAKLEEIEVVKGSKGIKGFHDHETSLTTNDKSNDHVSLVVGRSDEKPQLDDENSEAVAIVRAKGKAKSSLCDEPLFSSSPVWSLEASNDPKFCIMKHEDSDESTYSSRDNDEETEDVVVKETPAQEGNNVKRKRNGETYNLCEKNHRDIMNKKMRILKELIPYCNKVDKASLLDDAINYVKSLKLQLQIMSMSNGLCMPQMMLPQLMGTGMGFTPSTTINPWTPQQLPIPSLSSIRDNNTLQNMFGAFSNQMLQIPPIPHHVPNFMPMMIGNNSSLQQLIPNTTPTNMLKHLPNSSLTTLDVSDLHAKAELCGTNQAQNQTPFNHIPSYYPFYFATNKEENK</sequence>
<reference evidence="7 8" key="1">
    <citation type="journal article" date="2017" name="Plant Biotechnol. J.">
        <title>A comprehensive draft genome sequence for lupin (Lupinus angustifolius), an emerging health food: insights into plant-microbe interactions and legume evolution.</title>
        <authorList>
            <person name="Hane J.K."/>
            <person name="Ming Y."/>
            <person name="Kamphuis L.G."/>
            <person name="Nelson M.N."/>
            <person name="Garg G."/>
            <person name="Atkins C.A."/>
            <person name="Bayer P.E."/>
            <person name="Bravo A."/>
            <person name="Bringans S."/>
            <person name="Cannon S."/>
            <person name="Edwards D."/>
            <person name="Foley R."/>
            <person name="Gao L.L."/>
            <person name="Harrison M.J."/>
            <person name="Huang W."/>
            <person name="Hurgobin B."/>
            <person name="Li S."/>
            <person name="Liu C.W."/>
            <person name="McGrath A."/>
            <person name="Morahan G."/>
            <person name="Murray J."/>
            <person name="Weller J."/>
            <person name="Jian J."/>
            <person name="Singh K.B."/>
        </authorList>
    </citation>
    <scope>NUCLEOTIDE SEQUENCE [LARGE SCALE GENOMIC DNA]</scope>
    <source>
        <strain evidence="8">cv. Tanjil</strain>
        <tissue evidence="7">Whole plant</tissue>
    </source>
</reference>
<dbReference type="GO" id="GO:0005634">
    <property type="term" value="C:nucleus"/>
    <property type="evidence" value="ECO:0007669"/>
    <property type="project" value="UniProtKB-SubCell"/>
</dbReference>
<keyword evidence="8" id="KW-1185">Reference proteome</keyword>
<organism evidence="7 8">
    <name type="scientific">Lupinus angustifolius</name>
    <name type="common">Narrow-leaved blue lupine</name>
    <dbReference type="NCBI Taxonomy" id="3871"/>
    <lineage>
        <taxon>Eukaryota</taxon>
        <taxon>Viridiplantae</taxon>
        <taxon>Streptophyta</taxon>
        <taxon>Embryophyta</taxon>
        <taxon>Tracheophyta</taxon>
        <taxon>Spermatophyta</taxon>
        <taxon>Magnoliopsida</taxon>
        <taxon>eudicotyledons</taxon>
        <taxon>Gunneridae</taxon>
        <taxon>Pentapetalae</taxon>
        <taxon>rosids</taxon>
        <taxon>fabids</taxon>
        <taxon>Fabales</taxon>
        <taxon>Fabaceae</taxon>
        <taxon>Papilionoideae</taxon>
        <taxon>50 kb inversion clade</taxon>
        <taxon>genistoids sensu lato</taxon>
        <taxon>core genistoids</taxon>
        <taxon>Genisteae</taxon>
        <taxon>Lupinus</taxon>
    </lineage>
</organism>
<dbReference type="GO" id="GO:0010017">
    <property type="term" value="P:red or far-red light signaling pathway"/>
    <property type="evidence" value="ECO:0007669"/>
    <property type="project" value="UniProtKB-ARBA"/>
</dbReference>
<dbReference type="CDD" id="cd11445">
    <property type="entry name" value="bHLH_AtPIF_like"/>
    <property type="match status" value="1"/>
</dbReference>
<dbReference type="InterPro" id="IPR044273">
    <property type="entry name" value="PIF3-like"/>
</dbReference>
<dbReference type="InterPro" id="IPR036638">
    <property type="entry name" value="HLH_DNA-bd_sf"/>
</dbReference>
<protein>
    <recommendedName>
        <fullName evidence="6">BHLH domain-containing protein</fullName>
    </recommendedName>
</protein>
<dbReference type="SMART" id="SM00353">
    <property type="entry name" value="HLH"/>
    <property type="match status" value="1"/>
</dbReference>
<dbReference type="GO" id="GO:0003700">
    <property type="term" value="F:DNA-binding transcription factor activity"/>
    <property type="evidence" value="ECO:0007669"/>
    <property type="project" value="InterPro"/>
</dbReference>
<dbReference type="AlphaFoldDB" id="A0A4P1QVH0"/>
<dbReference type="PANTHER" id="PTHR46807">
    <property type="entry name" value="TRANSCRIPTION FACTOR PIF3"/>
    <property type="match status" value="1"/>
</dbReference>
<name>A0A4P1QVH0_LUPAN</name>
<dbReference type="GO" id="GO:0046983">
    <property type="term" value="F:protein dimerization activity"/>
    <property type="evidence" value="ECO:0007669"/>
    <property type="project" value="InterPro"/>
</dbReference>
<dbReference type="OrthoDB" id="10352534at2759"/>
<keyword evidence="2" id="KW-0805">Transcription regulation</keyword>
<evidence type="ECO:0000259" key="6">
    <source>
        <dbReference type="PROSITE" id="PS50888"/>
    </source>
</evidence>
<evidence type="ECO:0000313" key="8">
    <source>
        <dbReference type="Proteomes" id="UP000188354"/>
    </source>
</evidence>
<evidence type="ECO:0000256" key="3">
    <source>
        <dbReference type="ARBA" id="ARBA00023163"/>
    </source>
</evidence>
<dbReference type="EMBL" id="CM007376">
    <property type="protein sequence ID" value="OIV95334.1"/>
    <property type="molecule type" value="Genomic_DNA"/>
</dbReference>
<accession>A0A4P1QVH0</accession>
<feature type="domain" description="BHLH" evidence="6">
    <location>
        <begin position="308"/>
        <end position="357"/>
    </location>
</feature>
<evidence type="ECO:0000256" key="4">
    <source>
        <dbReference type="ARBA" id="ARBA00023242"/>
    </source>
</evidence>
<dbReference type="InterPro" id="IPR047265">
    <property type="entry name" value="PIF1-like_bHLH"/>
</dbReference>
<gene>
    <name evidence="7" type="ORF">TanjilG_07490</name>
</gene>
<dbReference type="Gramene" id="OIV95334">
    <property type="protein sequence ID" value="OIV95334"/>
    <property type="gene ID" value="TanjilG_07490"/>
</dbReference>
<dbReference type="STRING" id="3871.A0A4P1QVH0"/>
<dbReference type="Proteomes" id="UP000188354">
    <property type="component" value="Chromosome LG16"/>
</dbReference>
<evidence type="ECO:0000256" key="2">
    <source>
        <dbReference type="ARBA" id="ARBA00023015"/>
    </source>
</evidence>
<proteinExistence type="predicted"/>
<evidence type="ECO:0000256" key="1">
    <source>
        <dbReference type="ARBA" id="ARBA00004123"/>
    </source>
</evidence>
<comment type="subcellular location">
    <subcellularLocation>
        <location evidence="1">Nucleus</location>
    </subcellularLocation>
</comment>
<dbReference type="Gene3D" id="4.10.280.10">
    <property type="entry name" value="Helix-loop-helix DNA-binding domain"/>
    <property type="match status" value="1"/>
</dbReference>